<name>A0AAV6VR48_9ARAC</name>
<feature type="compositionally biased region" description="Polar residues" evidence="4">
    <location>
        <begin position="120"/>
        <end position="133"/>
    </location>
</feature>
<sequence length="395" mass="43780">MSRILICLFYLFLFVGHISCQGIKFEEDEDDEDIERASDVFSTISSCPLGFVCNSISRCLATLGNIRGKLRNCGRSNRFQICCPQGTESNEVPVRRIVNPIRRVVRTRFRTSVTPSVTPSFNSMRLSTSAPDTRNTECGKVNPAKQGNVLGGVDAKQGAWPWMVLITKINSFGAQSQHCTGFLIDRQHLLSAAHCFKDKDRTQYSTRIGHVDINRADEYPILRLAVHPGYVNGSNYDDIAMLTLTRAVDVPNFSPICLPWSKEFINITGHGTTIAGWGNTVVGGPMSTVLQEQHGMPILSNYACSQAFLRRARSFSTSFPTGLTPGFICAGFMEEWGKDTCQGDSGGPLMYHHKDQWFAVGVVSFGYSCGQPGFPGGYTRISEYLPWIKENQNDL</sequence>
<dbReference type="Pfam" id="PF00089">
    <property type="entry name" value="Trypsin"/>
    <property type="match status" value="1"/>
</dbReference>
<dbReference type="InterPro" id="IPR033116">
    <property type="entry name" value="TRYPSIN_SER"/>
</dbReference>
<dbReference type="GO" id="GO:0006508">
    <property type="term" value="P:proteolysis"/>
    <property type="evidence" value="ECO:0007669"/>
    <property type="project" value="UniProtKB-KW"/>
</dbReference>
<dbReference type="SMART" id="SM00020">
    <property type="entry name" value="Tryp_SPc"/>
    <property type="match status" value="1"/>
</dbReference>
<dbReference type="PROSITE" id="PS50240">
    <property type="entry name" value="TRYPSIN_DOM"/>
    <property type="match status" value="1"/>
</dbReference>
<keyword evidence="3" id="KW-0378">Hydrolase</keyword>
<keyword evidence="3" id="KW-0720">Serine protease</keyword>
<dbReference type="InterPro" id="IPR001254">
    <property type="entry name" value="Trypsin_dom"/>
</dbReference>
<evidence type="ECO:0000313" key="8">
    <source>
        <dbReference type="Proteomes" id="UP000827092"/>
    </source>
</evidence>
<dbReference type="FunFam" id="2.40.10.10:FF:000002">
    <property type="entry name" value="Transmembrane protease serine"/>
    <property type="match status" value="1"/>
</dbReference>
<dbReference type="PROSITE" id="PS00135">
    <property type="entry name" value="TRYPSIN_SER"/>
    <property type="match status" value="1"/>
</dbReference>
<dbReference type="Gene3D" id="2.40.10.10">
    <property type="entry name" value="Trypsin-like serine proteases"/>
    <property type="match status" value="1"/>
</dbReference>
<keyword evidence="8" id="KW-1185">Reference proteome</keyword>
<evidence type="ECO:0000256" key="5">
    <source>
        <dbReference type="SAM" id="SignalP"/>
    </source>
</evidence>
<keyword evidence="3" id="KW-0645">Protease</keyword>
<keyword evidence="5" id="KW-0732">Signal</keyword>
<dbReference type="EMBL" id="JAFNEN010000033">
    <property type="protein sequence ID" value="KAG8198970.1"/>
    <property type="molecule type" value="Genomic_DNA"/>
</dbReference>
<evidence type="ECO:0000256" key="2">
    <source>
        <dbReference type="ARBA" id="ARBA00024195"/>
    </source>
</evidence>
<dbReference type="SUPFAM" id="SSF50494">
    <property type="entry name" value="Trypsin-like serine proteases"/>
    <property type="match status" value="1"/>
</dbReference>
<evidence type="ECO:0000313" key="7">
    <source>
        <dbReference type="EMBL" id="KAG8198970.1"/>
    </source>
</evidence>
<protein>
    <recommendedName>
        <fullName evidence="6">Peptidase S1 domain-containing protein</fullName>
    </recommendedName>
</protein>
<accession>A0AAV6VR48</accession>
<comment type="similarity">
    <text evidence="2">Belongs to the peptidase S1 family. CLIP subfamily.</text>
</comment>
<evidence type="ECO:0000256" key="4">
    <source>
        <dbReference type="SAM" id="MobiDB-lite"/>
    </source>
</evidence>
<dbReference type="GO" id="GO:0004252">
    <property type="term" value="F:serine-type endopeptidase activity"/>
    <property type="evidence" value="ECO:0007669"/>
    <property type="project" value="InterPro"/>
</dbReference>
<organism evidence="7 8">
    <name type="scientific">Oedothorax gibbosus</name>
    <dbReference type="NCBI Taxonomy" id="931172"/>
    <lineage>
        <taxon>Eukaryota</taxon>
        <taxon>Metazoa</taxon>
        <taxon>Ecdysozoa</taxon>
        <taxon>Arthropoda</taxon>
        <taxon>Chelicerata</taxon>
        <taxon>Arachnida</taxon>
        <taxon>Araneae</taxon>
        <taxon>Araneomorphae</taxon>
        <taxon>Entelegynae</taxon>
        <taxon>Araneoidea</taxon>
        <taxon>Linyphiidae</taxon>
        <taxon>Erigoninae</taxon>
        <taxon>Oedothorax</taxon>
    </lineage>
</organism>
<dbReference type="InterPro" id="IPR018114">
    <property type="entry name" value="TRYPSIN_HIS"/>
</dbReference>
<dbReference type="PANTHER" id="PTHR24256">
    <property type="entry name" value="TRYPTASE-RELATED"/>
    <property type="match status" value="1"/>
</dbReference>
<evidence type="ECO:0000259" key="6">
    <source>
        <dbReference type="PROSITE" id="PS50240"/>
    </source>
</evidence>
<feature type="region of interest" description="Disordered" evidence="4">
    <location>
        <begin position="120"/>
        <end position="141"/>
    </location>
</feature>
<feature type="chain" id="PRO_5043876907" description="Peptidase S1 domain-containing protein" evidence="5">
    <location>
        <begin position="21"/>
        <end position="395"/>
    </location>
</feature>
<comment type="caution">
    <text evidence="7">The sequence shown here is derived from an EMBL/GenBank/DDBJ whole genome shotgun (WGS) entry which is preliminary data.</text>
</comment>
<dbReference type="PROSITE" id="PS00134">
    <property type="entry name" value="TRYPSIN_HIS"/>
    <property type="match status" value="1"/>
</dbReference>
<keyword evidence="1" id="KW-1015">Disulfide bond</keyword>
<dbReference type="InterPro" id="IPR051487">
    <property type="entry name" value="Ser/Thr_Proteases_Immune/Dev"/>
</dbReference>
<gene>
    <name evidence="7" type="ORF">JTE90_001770</name>
</gene>
<dbReference type="PRINTS" id="PR00722">
    <property type="entry name" value="CHYMOTRYPSIN"/>
</dbReference>
<feature type="signal peptide" evidence="5">
    <location>
        <begin position="1"/>
        <end position="20"/>
    </location>
</feature>
<evidence type="ECO:0000256" key="1">
    <source>
        <dbReference type="ARBA" id="ARBA00023157"/>
    </source>
</evidence>
<feature type="domain" description="Peptidase S1" evidence="6">
    <location>
        <begin position="149"/>
        <end position="393"/>
    </location>
</feature>
<evidence type="ECO:0000256" key="3">
    <source>
        <dbReference type="RuleBase" id="RU363034"/>
    </source>
</evidence>
<dbReference type="Proteomes" id="UP000827092">
    <property type="component" value="Unassembled WGS sequence"/>
</dbReference>
<proteinExistence type="inferred from homology"/>
<dbReference type="CDD" id="cd00190">
    <property type="entry name" value="Tryp_SPc"/>
    <property type="match status" value="1"/>
</dbReference>
<dbReference type="InterPro" id="IPR009003">
    <property type="entry name" value="Peptidase_S1_PA"/>
</dbReference>
<reference evidence="7 8" key="1">
    <citation type="journal article" date="2022" name="Nat. Ecol. Evol.">
        <title>A masculinizing supergene underlies an exaggerated male reproductive morph in a spider.</title>
        <authorList>
            <person name="Hendrickx F."/>
            <person name="De Corte Z."/>
            <person name="Sonet G."/>
            <person name="Van Belleghem S.M."/>
            <person name="Kostlbacher S."/>
            <person name="Vangestel C."/>
        </authorList>
    </citation>
    <scope>NUCLEOTIDE SEQUENCE [LARGE SCALE GENOMIC DNA]</scope>
    <source>
        <strain evidence="7">W744_W776</strain>
    </source>
</reference>
<dbReference type="InterPro" id="IPR001314">
    <property type="entry name" value="Peptidase_S1A"/>
</dbReference>
<dbReference type="InterPro" id="IPR043504">
    <property type="entry name" value="Peptidase_S1_PA_chymotrypsin"/>
</dbReference>
<dbReference type="AlphaFoldDB" id="A0AAV6VR48"/>